<evidence type="ECO:0000313" key="2">
    <source>
        <dbReference type="Proteomes" id="UP001172386"/>
    </source>
</evidence>
<gene>
    <name evidence="1" type="ORF">H2198_005143</name>
</gene>
<evidence type="ECO:0000313" key="1">
    <source>
        <dbReference type="EMBL" id="KAJ9656181.1"/>
    </source>
</evidence>
<reference evidence="1" key="1">
    <citation type="submission" date="2022-10" db="EMBL/GenBank/DDBJ databases">
        <title>Culturing micro-colonial fungi from biological soil crusts in the Mojave desert and describing Neophaeococcomyces mojavensis, and introducing the new genera and species Taxawa tesnikishii.</title>
        <authorList>
            <person name="Kurbessoian T."/>
            <person name="Stajich J.E."/>
        </authorList>
    </citation>
    <scope>NUCLEOTIDE SEQUENCE</scope>
    <source>
        <strain evidence="1">JES_112</strain>
    </source>
</reference>
<dbReference type="EMBL" id="JAPDRQ010000082">
    <property type="protein sequence ID" value="KAJ9656181.1"/>
    <property type="molecule type" value="Genomic_DNA"/>
</dbReference>
<accession>A0ACC3A6N6</accession>
<dbReference type="Proteomes" id="UP001172386">
    <property type="component" value="Unassembled WGS sequence"/>
</dbReference>
<comment type="caution">
    <text evidence="1">The sequence shown here is derived from an EMBL/GenBank/DDBJ whole genome shotgun (WGS) entry which is preliminary data.</text>
</comment>
<keyword evidence="2" id="KW-1185">Reference proteome</keyword>
<sequence length="440" mass="50139">MDPLSIFIGSVTLATTLCKTCEISVTFVRGLKSAPEDMNRVTAQMVSLHMNLTTLSEALNPNLSSIKFPDAVLEVIKESFCRIERLLAQLEKAIEECKCSKLGSRIKWNTETKHEVTEIRKCLQEEELSLQFVASAGQIRLLERLHQKMQELEGLSDAANNDNSVIRAEIKKIQVDLDIMPDKLDINGVKAMIAEEAAVMRRQLETLLDQNKETMELLTGLRSTCETVENMVNTLVENQANNDKALIVFDGGNKDRLIDSETNDSKLSADNRSINKAWLSEQPDLASKLYYEFDIDKPAFASRYGTAFRISANTKYYTIITVELPLADTLRTSRYWEARRKILERNRKFRTHEPRTFVIHPLWERFPEVSFSLKVREVEGVEELKERIYVLTGIPPEEQIIASVWGDTLHLTQADGSLWNCRCDLSLSKRVMEDGSFVRA</sequence>
<proteinExistence type="predicted"/>
<name>A0ACC3A6N6_9EURO</name>
<protein>
    <submittedName>
        <fullName evidence="1">Uncharacterized protein</fullName>
    </submittedName>
</protein>
<organism evidence="1 2">
    <name type="scientific">Neophaeococcomyces mojaviensis</name>
    <dbReference type="NCBI Taxonomy" id="3383035"/>
    <lineage>
        <taxon>Eukaryota</taxon>
        <taxon>Fungi</taxon>
        <taxon>Dikarya</taxon>
        <taxon>Ascomycota</taxon>
        <taxon>Pezizomycotina</taxon>
        <taxon>Eurotiomycetes</taxon>
        <taxon>Chaetothyriomycetidae</taxon>
        <taxon>Chaetothyriales</taxon>
        <taxon>Chaetothyriales incertae sedis</taxon>
        <taxon>Neophaeococcomyces</taxon>
    </lineage>
</organism>